<keyword evidence="1" id="KW-0677">Repeat</keyword>
<evidence type="ECO:0000313" key="6">
    <source>
        <dbReference type="Proteomes" id="UP001497623"/>
    </source>
</evidence>
<keyword evidence="6" id="KW-1185">Reference proteome</keyword>
<sequence>MPDQSQPKQTILGVPGSPKGVIWCIFAPGKTMKIDVNGVQAANSLNTIDTNFHGRGSWLSWRRVNNVSTISPPPLLLLLPKPGTHMCYRHTECARNRRNCPQHRLEIIIFNSVIVLKVIHNCSEGDIIVDLLLNHIVKDAVRPAATTSLPPPLYPVPAPAATPSCLLPADPARHDLFLYDHLHDVSYVNIVSIIHDISPELKCSLKVYLQLCPSRWILGLGTLGCHQEPRLYPGTFGKYMIGVAQCATPTPASCTLKHNVPRGMKRMSEMEGETPLKRPRHAGDTELRLLIQSKAAGSVIGKGGQNISRLRSENPASITVPDCPGPERVLTIGGSEDVALKVLEEVMECLDEALNKERETDARFLVHQSQAGCIIGKGGQKIKELREECGCQIKVYTNCCPQSTDRVIQITGDRERTCNTIARIIDLLKDSPVKGMNNPYNPHNFDEFFANEYGGWGEAPKGRFGPPMGRGPPPHMGPQGPMGRGPLGPPGGPGPNGPHGPPPPFGRRGPMGPPHRGPPPMRGPPDGDFDGMRGPPKGKPFMNGNGPLDGDLPQSSTQVTIPKDSAGAIIGKGGARIRKIRSDSGAQISIEDPRPGATERVITITGSDPQIKHAQYLLQQSIQKYFLVLHEFMELDDEFVREYGGPAGRRF</sequence>
<dbReference type="InterPro" id="IPR004087">
    <property type="entry name" value="KH_dom"/>
</dbReference>
<evidence type="ECO:0000259" key="4">
    <source>
        <dbReference type="SMART" id="SM00322"/>
    </source>
</evidence>
<dbReference type="CDD" id="cd22433">
    <property type="entry name" value="KH-I_HNRNPK_rpt2"/>
    <property type="match status" value="1"/>
</dbReference>
<dbReference type="Gene3D" id="3.30.1370.10">
    <property type="entry name" value="K Homology domain, type 1"/>
    <property type="match status" value="3"/>
</dbReference>
<evidence type="ECO:0000256" key="1">
    <source>
        <dbReference type="ARBA" id="ARBA00022737"/>
    </source>
</evidence>
<reference evidence="5 6" key="1">
    <citation type="submission" date="2024-05" db="EMBL/GenBank/DDBJ databases">
        <authorList>
            <person name="Wallberg A."/>
        </authorList>
    </citation>
    <scope>NUCLEOTIDE SEQUENCE [LARGE SCALE GENOMIC DNA]</scope>
</reference>
<protein>
    <recommendedName>
        <fullName evidence="4">K Homology domain-containing protein</fullName>
    </recommendedName>
</protein>
<feature type="region of interest" description="Disordered" evidence="3">
    <location>
        <begin position="460"/>
        <end position="543"/>
    </location>
</feature>
<evidence type="ECO:0000256" key="3">
    <source>
        <dbReference type="SAM" id="MobiDB-lite"/>
    </source>
</evidence>
<dbReference type="SMART" id="SM00322">
    <property type="entry name" value="KH"/>
    <property type="match status" value="3"/>
</dbReference>
<dbReference type="CDD" id="cd22434">
    <property type="entry name" value="KH-I_HNRNPK_rpt3"/>
    <property type="match status" value="1"/>
</dbReference>
<name>A0AAV2Q9D8_MEGNR</name>
<dbReference type="AlphaFoldDB" id="A0AAV2Q9D8"/>
<dbReference type="InterPro" id="IPR004088">
    <property type="entry name" value="KH_dom_type_1"/>
</dbReference>
<dbReference type="CDD" id="cd22432">
    <property type="entry name" value="KH-I_HNRNPK_rpt1"/>
    <property type="match status" value="1"/>
</dbReference>
<dbReference type="InterPro" id="IPR036612">
    <property type="entry name" value="KH_dom_type_1_sf"/>
</dbReference>
<dbReference type="EMBL" id="CAXKWB010004195">
    <property type="protein sequence ID" value="CAL4072658.1"/>
    <property type="molecule type" value="Genomic_DNA"/>
</dbReference>
<evidence type="ECO:0000313" key="5">
    <source>
        <dbReference type="EMBL" id="CAL4072658.1"/>
    </source>
</evidence>
<keyword evidence="2" id="KW-0694">RNA-binding</keyword>
<feature type="domain" description="K Homology" evidence="4">
    <location>
        <begin position="283"/>
        <end position="351"/>
    </location>
</feature>
<feature type="non-terminal residue" evidence="5">
    <location>
        <position position="651"/>
    </location>
</feature>
<proteinExistence type="predicted"/>
<accession>A0AAV2Q9D8</accession>
<dbReference type="PANTHER" id="PTHR10288">
    <property type="entry name" value="KH DOMAIN CONTAINING RNA BINDING PROTEIN"/>
    <property type="match status" value="1"/>
</dbReference>
<dbReference type="GO" id="GO:0010468">
    <property type="term" value="P:regulation of gene expression"/>
    <property type="evidence" value="ECO:0007669"/>
    <property type="project" value="UniProtKB-ARBA"/>
</dbReference>
<organism evidence="5 6">
    <name type="scientific">Meganyctiphanes norvegica</name>
    <name type="common">Northern krill</name>
    <name type="synonym">Thysanopoda norvegica</name>
    <dbReference type="NCBI Taxonomy" id="48144"/>
    <lineage>
        <taxon>Eukaryota</taxon>
        <taxon>Metazoa</taxon>
        <taxon>Ecdysozoa</taxon>
        <taxon>Arthropoda</taxon>
        <taxon>Crustacea</taxon>
        <taxon>Multicrustacea</taxon>
        <taxon>Malacostraca</taxon>
        <taxon>Eumalacostraca</taxon>
        <taxon>Eucarida</taxon>
        <taxon>Euphausiacea</taxon>
        <taxon>Euphausiidae</taxon>
        <taxon>Meganyctiphanes</taxon>
    </lineage>
</organism>
<feature type="domain" description="K Homology" evidence="4">
    <location>
        <begin position="358"/>
        <end position="429"/>
    </location>
</feature>
<dbReference type="SUPFAM" id="SSF54791">
    <property type="entry name" value="Eukaryotic type KH-domain (KH-domain type I)"/>
    <property type="match status" value="3"/>
</dbReference>
<dbReference type="PROSITE" id="PS50084">
    <property type="entry name" value="KH_TYPE_1"/>
    <property type="match status" value="3"/>
</dbReference>
<comment type="caution">
    <text evidence="5">The sequence shown here is derived from an EMBL/GenBank/DDBJ whole genome shotgun (WGS) entry which is preliminary data.</text>
</comment>
<evidence type="ECO:0000256" key="2">
    <source>
        <dbReference type="PROSITE-ProRule" id="PRU00117"/>
    </source>
</evidence>
<dbReference type="Proteomes" id="UP001497623">
    <property type="component" value="Unassembled WGS sequence"/>
</dbReference>
<feature type="compositionally biased region" description="Pro residues" evidence="3">
    <location>
        <begin position="487"/>
        <end position="523"/>
    </location>
</feature>
<gene>
    <name evidence="5" type="ORF">MNOR_LOCUS8890</name>
</gene>
<feature type="domain" description="K Homology" evidence="4">
    <location>
        <begin position="553"/>
        <end position="623"/>
    </location>
</feature>
<dbReference type="GO" id="GO:0003723">
    <property type="term" value="F:RNA binding"/>
    <property type="evidence" value="ECO:0007669"/>
    <property type="project" value="UniProtKB-UniRule"/>
</dbReference>
<dbReference type="Pfam" id="PF00013">
    <property type="entry name" value="KH_1"/>
    <property type="match status" value="3"/>
</dbReference>